<sequence>MALLIDRARDDAPALVLAHGAGAPMDSGFLQRLSELLCELGINVGRFEFPYMVERRLNGKKRPPNRQSELIQAWHAALAMAKQEFNGPVFIGGKSLGGRMAAVLAADSNVPGVICFGYPFHPPAKPDKLRVDTLQHLPCETLIIQGTLDKLGDRQEVTGYALPENIALQWLEDGDHDFKPRVRSGYSQEQHIATAARAAADFIVSTAVRSLT</sequence>
<dbReference type="InterPro" id="IPR026555">
    <property type="entry name" value="NSL3/Tex30"/>
</dbReference>
<name>A0ABV7HI98_9GAMM</name>
<dbReference type="PANTHER" id="PTHR13136">
    <property type="entry name" value="TESTIS DEVELOPMENT PROTEIN PRTD"/>
    <property type="match status" value="1"/>
</dbReference>
<gene>
    <name evidence="2" type="ORF">ACFOEB_00170</name>
</gene>
<evidence type="ECO:0000259" key="1">
    <source>
        <dbReference type="Pfam" id="PF20408"/>
    </source>
</evidence>
<evidence type="ECO:0000313" key="2">
    <source>
        <dbReference type="EMBL" id="MFC3153603.1"/>
    </source>
</evidence>
<dbReference type="SUPFAM" id="SSF53474">
    <property type="entry name" value="alpha/beta-Hydrolases"/>
    <property type="match status" value="1"/>
</dbReference>
<dbReference type="RefSeq" id="WP_382413447.1">
    <property type="nucleotide sequence ID" value="NZ_AP031500.1"/>
</dbReference>
<dbReference type="GO" id="GO:0016787">
    <property type="term" value="F:hydrolase activity"/>
    <property type="evidence" value="ECO:0007669"/>
    <property type="project" value="UniProtKB-KW"/>
</dbReference>
<organism evidence="2 3">
    <name type="scientific">Gilvimarinus japonicus</name>
    <dbReference type="NCBI Taxonomy" id="1796469"/>
    <lineage>
        <taxon>Bacteria</taxon>
        <taxon>Pseudomonadati</taxon>
        <taxon>Pseudomonadota</taxon>
        <taxon>Gammaproteobacteria</taxon>
        <taxon>Cellvibrionales</taxon>
        <taxon>Cellvibrionaceae</taxon>
        <taxon>Gilvimarinus</taxon>
    </lineage>
</organism>
<dbReference type="Proteomes" id="UP001595548">
    <property type="component" value="Unassembled WGS sequence"/>
</dbReference>
<dbReference type="Pfam" id="PF20408">
    <property type="entry name" value="Abhydrolase_11"/>
    <property type="match status" value="1"/>
</dbReference>
<evidence type="ECO:0000313" key="3">
    <source>
        <dbReference type="Proteomes" id="UP001595548"/>
    </source>
</evidence>
<dbReference type="InterPro" id="IPR029058">
    <property type="entry name" value="AB_hydrolase_fold"/>
</dbReference>
<feature type="domain" description="KANL3/Tex30 alpha/beta hydrolase-like" evidence="1">
    <location>
        <begin position="13"/>
        <end position="203"/>
    </location>
</feature>
<keyword evidence="3" id="KW-1185">Reference proteome</keyword>
<protein>
    <submittedName>
        <fullName evidence="2">Alpha/beta family hydrolase</fullName>
    </submittedName>
</protein>
<dbReference type="EMBL" id="JBHRTL010000001">
    <property type="protein sequence ID" value="MFC3153603.1"/>
    <property type="molecule type" value="Genomic_DNA"/>
</dbReference>
<dbReference type="Gene3D" id="3.40.50.1820">
    <property type="entry name" value="alpha/beta hydrolase"/>
    <property type="match status" value="1"/>
</dbReference>
<keyword evidence="2" id="KW-0378">Hydrolase</keyword>
<dbReference type="PANTHER" id="PTHR13136:SF11">
    <property type="entry name" value="TESTIS-EXPRESSED PROTEIN 30"/>
    <property type="match status" value="1"/>
</dbReference>
<accession>A0ABV7HI98</accession>
<proteinExistence type="predicted"/>
<reference evidence="3" key="1">
    <citation type="journal article" date="2019" name="Int. J. Syst. Evol. Microbiol.">
        <title>The Global Catalogue of Microorganisms (GCM) 10K type strain sequencing project: providing services to taxonomists for standard genome sequencing and annotation.</title>
        <authorList>
            <consortium name="The Broad Institute Genomics Platform"/>
            <consortium name="The Broad Institute Genome Sequencing Center for Infectious Disease"/>
            <person name="Wu L."/>
            <person name="Ma J."/>
        </authorList>
    </citation>
    <scope>NUCLEOTIDE SEQUENCE [LARGE SCALE GENOMIC DNA]</scope>
    <source>
        <strain evidence="3">KCTC 52141</strain>
    </source>
</reference>
<comment type="caution">
    <text evidence="2">The sequence shown here is derived from an EMBL/GenBank/DDBJ whole genome shotgun (WGS) entry which is preliminary data.</text>
</comment>
<dbReference type="InterPro" id="IPR046879">
    <property type="entry name" value="KANL3/Tex30_Abhydrolase"/>
</dbReference>